<dbReference type="InterPro" id="IPR027413">
    <property type="entry name" value="GROEL-like_equatorial_sf"/>
</dbReference>
<evidence type="ECO:0000256" key="1">
    <source>
        <dbReference type="SAM" id="MobiDB-lite"/>
    </source>
</evidence>
<organism evidence="2 3">
    <name type="scientific">Crassostrea virginica</name>
    <name type="common">Eastern oyster</name>
    <dbReference type="NCBI Taxonomy" id="6565"/>
    <lineage>
        <taxon>Eukaryota</taxon>
        <taxon>Metazoa</taxon>
        <taxon>Spiralia</taxon>
        <taxon>Lophotrochozoa</taxon>
        <taxon>Mollusca</taxon>
        <taxon>Bivalvia</taxon>
        <taxon>Autobranchia</taxon>
        <taxon>Pteriomorphia</taxon>
        <taxon>Ostreida</taxon>
        <taxon>Ostreoidea</taxon>
        <taxon>Ostreidae</taxon>
        <taxon>Crassostrea</taxon>
    </lineage>
</organism>
<dbReference type="PANTHER" id="PTHR46883:SF1">
    <property type="entry name" value="BARDET-BIEDL SYNDROME 12 PROTEIN"/>
    <property type="match status" value="1"/>
</dbReference>
<dbReference type="GO" id="GO:0045494">
    <property type="term" value="P:photoreceptor cell maintenance"/>
    <property type="evidence" value="ECO:0007669"/>
    <property type="project" value="TreeGrafter"/>
</dbReference>
<proteinExistence type="predicted"/>
<feature type="compositionally biased region" description="Basic and acidic residues" evidence="1">
    <location>
        <begin position="507"/>
        <end position="520"/>
    </location>
</feature>
<name>A0A8B8DTW1_CRAVI</name>
<dbReference type="InterPro" id="IPR042984">
    <property type="entry name" value="BBS12"/>
</dbReference>
<reference evidence="2" key="1">
    <citation type="submission" date="2024-06" db="UniProtKB">
        <authorList>
            <consortium name="RefSeq"/>
        </authorList>
    </citation>
    <scope>NUCLEOTIDE SEQUENCE [LARGE SCALE GENOMIC DNA]</scope>
</reference>
<evidence type="ECO:0000313" key="3">
    <source>
        <dbReference type="RefSeq" id="XP_022330964.1"/>
    </source>
</evidence>
<dbReference type="GeneID" id="111129122"/>
<accession>A0A8B8DTW1</accession>
<reference evidence="3" key="2">
    <citation type="submission" date="2025-08" db="UniProtKB">
        <authorList>
            <consortium name="RefSeq"/>
        </authorList>
    </citation>
    <scope>IDENTIFICATION</scope>
    <source>
        <tissue evidence="3">Whole sample</tissue>
    </source>
</reference>
<dbReference type="AlphaFoldDB" id="A0A8B8DTW1"/>
<dbReference type="SUPFAM" id="SSF48592">
    <property type="entry name" value="GroEL equatorial domain-like"/>
    <property type="match status" value="1"/>
</dbReference>
<dbReference type="RefSeq" id="XP_022330964.1">
    <property type="nucleotide sequence ID" value="XM_022475256.1"/>
</dbReference>
<dbReference type="KEGG" id="cvn:111129122"/>
<feature type="region of interest" description="Disordered" evidence="1">
    <location>
        <begin position="504"/>
        <end position="526"/>
    </location>
</feature>
<feature type="compositionally biased region" description="Basic and acidic residues" evidence="1">
    <location>
        <begin position="363"/>
        <end position="380"/>
    </location>
</feature>
<feature type="compositionally biased region" description="Polar residues" evidence="1">
    <location>
        <begin position="383"/>
        <end position="395"/>
    </location>
</feature>
<dbReference type="PANTHER" id="PTHR46883">
    <property type="entry name" value="BARDET-BIEDL SYNDROME 12 PROTEIN"/>
    <property type="match status" value="1"/>
</dbReference>
<dbReference type="Proteomes" id="UP000694844">
    <property type="component" value="Chromosome 1"/>
</dbReference>
<keyword evidence="2" id="KW-1185">Reference proteome</keyword>
<evidence type="ECO:0000313" key="2">
    <source>
        <dbReference type="Proteomes" id="UP000694844"/>
    </source>
</evidence>
<gene>
    <name evidence="3" type="primary">LOC111129122</name>
</gene>
<dbReference type="Gene3D" id="1.10.560.10">
    <property type="entry name" value="GroEL-like equatorial domain"/>
    <property type="match status" value="1"/>
</dbReference>
<feature type="region of interest" description="Disordered" evidence="1">
    <location>
        <begin position="119"/>
        <end position="139"/>
    </location>
</feature>
<protein>
    <submittedName>
        <fullName evidence="3">Uncharacterized protein LOC111129122 isoform X1</fullName>
    </submittedName>
</protein>
<dbReference type="OrthoDB" id="10037098at2759"/>
<feature type="compositionally biased region" description="Basic and acidic residues" evidence="1">
    <location>
        <begin position="396"/>
        <end position="416"/>
    </location>
</feature>
<dbReference type="GO" id="GO:0051131">
    <property type="term" value="P:chaperone-mediated protein complex assembly"/>
    <property type="evidence" value="ECO:0007669"/>
    <property type="project" value="InterPro"/>
</dbReference>
<sequence length="924" mass="103355">MEFCILRVTCLVSDNEYLFLTDSGLILQNLTLQDPILNHVVSVCSAFYKEHGFGLKSLLYLTTEIYKLSSSLHQQGIPVRHIQQHLEESLEICKKAAKDIEIPIHKSTAKTRTQEYFKLKESSSDNNSRNNNVEPNEKQCRISDVMETVKGTIADGNKIPVIELKMSVRKNDEEEEDLDDVDWFFTEEESLGTREMDPPFKTTNTSSGAQRYFDIEVNEVIQTSALITSLKSGGSDDTDDDDFEDCFEDVPRVSKSRTFHSKSCGKELFNQCPNLEHSHISDSFAFDRITTCDNEFNECFEGQEFNVHQERNFQIDKQNICIPPEKDVELLDKLLRKMSSIKSCHNKVKNSSRHFKTIESTVKELRGDGEPSNENHEKGPGKSVSSAAWKTSRGSSMDEGHSTMDEGHSTMDEGHSTMHEGHSTMDEGLSTMDEGHSTMDKGHSIALAERAQMSALLISKVKTSSSKVLNRSRHYKTFDTTLEELNESKTTEKSVSVLTNTNMLRGDTGESERDDRRIGMGKDLQSTSELSSVGDVEYQSIARGLSHGCEEVMDIVLLAARKQSKDKDALELNESRLHIITSCGRVLGDNPGLVDGTVVQVSDDIITAAFHKGEQLLRTVVINGELTPSFRHKGFRPTLDKVSTTLSLQEYQTSGKKSWVQEATQILEQHQIDVVLASGKISSDLQGQLPHIIFIHNVPYSALQSICSASDVTMAIYITDISQFHVCPEVILKPLLEDWNCSDRNYINITHPKSLTQTVVYSHPALIGRSCFEQEFWRCVRSLSRALGKGTVLPGGGETERHCAMTLLSMADTVEYETSSEVMKELAQILHNYIQYVNSWSSISELFGRLSLVLGQRETSPVHPKSNSASPSPPGAFVHQQDSPFYDEATTKYNSWFAAMNMALTLLQIDASIVTGINKSLTEI</sequence>
<feature type="region of interest" description="Disordered" evidence="1">
    <location>
        <begin position="363"/>
        <end position="416"/>
    </location>
</feature>